<dbReference type="EMBL" id="DVNK01000038">
    <property type="protein sequence ID" value="HIU46806.1"/>
    <property type="molecule type" value="Genomic_DNA"/>
</dbReference>
<dbReference type="GO" id="GO:0005524">
    <property type="term" value="F:ATP binding"/>
    <property type="evidence" value="ECO:0007669"/>
    <property type="project" value="UniProtKB-KW"/>
</dbReference>
<reference evidence="5" key="1">
    <citation type="submission" date="2020-10" db="EMBL/GenBank/DDBJ databases">
        <authorList>
            <person name="Gilroy R."/>
        </authorList>
    </citation>
    <scope>NUCLEOTIDE SEQUENCE</scope>
    <source>
        <strain evidence="5">ChiSxjej2B14-8506</strain>
    </source>
</reference>
<dbReference type="PANTHER" id="PTHR42711">
    <property type="entry name" value="ABC TRANSPORTER ATP-BINDING PROTEIN"/>
    <property type="match status" value="1"/>
</dbReference>
<protein>
    <submittedName>
        <fullName evidence="5">ATP-binding cassette domain-containing protein</fullName>
    </submittedName>
</protein>
<proteinExistence type="predicted"/>
<dbReference type="PROSITE" id="PS00211">
    <property type="entry name" value="ABC_TRANSPORTER_1"/>
    <property type="match status" value="1"/>
</dbReference>
<dbReference type="InterPro" id="IPR027417">
    <property type="entry name" value="P-loop_NTPase"/>
</dbReference>
<dbReference type="SMART" id="SM00382">
    <property type="entry name" value="AAA"/>
    <property type="match status" value="1"/>
</dbReference>
<evidence type="ECO:0000313" key="5">
    <source>
        <dbReference type="EMBL" id="HIU46806.1"/>
    </source>
</evidence>
<dbReference type="PANTHER" id="PTHR42711:SF1">
    <property type="entry name" value="ABC-TRANSPORT PROTEIN, ATP-BINDING COMPONENT"/>
    <property type="match status" value="1"/>
</dbReference>
<keyword evidence="2" id="KW-0547">Nucleotide-binding</keyword>
<evidence type="ECO:0000256" key="2">
    <source>
        <dbReference type="ARBA" id="ARBA00022741"/>
    </source>
</evidence>
<dbReference type="PROSITE" id="PS50893">
    <property type="entry name" value="ABC_TRANSPORTER_2"/>
    <property type="match status" value="1"/>
</dbReference>
<keyword evidence="1" id="KW-0813">Transport</keyword>
<evidence type="ECO:0000259" key="4">
    <source>
        <dbReference type="PROSITE" id="PS50893"/>
    </source>
</evidence>
<dbReference type="AlphaFoldDB" id="A0A9D1S4Q4"/>
<organism evidence="5 6">
    <name type="scientific">Candidatus Fimadaptatus faecigallinarum</name>
    <dbReference type="NCBI Taxonomy" id="2840814"/>
    <lineage>
        <taxon>Bacteria</taxon>
        <taxon>Bacillati</taxon>
        <taxon>Bacillota</taxon>
        <taxon>Clostridia</taxon>
        <taxon>Eubacteriales</taxon>
        <taxon>Candidatus Fimadaptatus</taxon>
    </lineage>
</organism>
<accession>A0A9D1S4Q4</accession>
<dbReference type="InterPro" id="IPR017871">
    <property type="entry name" value="ABC_transporter-like_CS"/>
</dbReference>
<dbReference type="InterPro" id="IPR050763">
    <property type="entry name" value="ABC_transporter_ATP-binding"/>
</dbReference>
<name>A0A9D1S4Q4_9FIRM</name>
<feature type="domain" description="ABC transporter" evidence="4">
    <location>
        <begin position="16"/>
        <end position="267"/>
    </location>
</feature>
<dbReference type="SUPFAM" id="SSF52540">
    <property type="entry name" value="P-loop containing nucleoside triphosphate hydrolases"/>
    <property type="match status" value="1"/>
</dbReference>
<dbReference type="Proteomes" id="UP000824123">
    <property type="component" value="Unassembled WGS sequence"/>
</dbReference>
<comment type="caution">
    <text evidence="5">The sequence shown here is derived from an EMBL/GenBank/DDBJ whole genome shotgun (WGS) entry which is preliminary data.</text>
</comment>
<dbReference type="Pfam" id="PF00005">
    <property type="entry name" value="ABC_tran"/>
    <property type="match status" value="1"/>
</dbReference>
<evidence type="ECO:0000313" key="6">
    <source>
        <dbReference type="Proteomes" id="UP000824123"/>
    </source>
</evidence>
<sequence>MSKSDRADTSRLAIAVELSGVSKQFSQRQRGTGNLWRQFTHPEYRSVRALDGVSMRIARGEFVAYAGPNGAGKSTTFKLLCGMLKPDAGEVRALGMDPLGQRVELMRHTGVLFGGRTELWWDHPVISSFEWKKAVWDIPDETYDRMLKLAVRELELEPVLHTFARELSLGQRMRADLAMLLLHDPELILLDEPTLGLDVLSKQRMIDVLHMLNSERGATILVTSHDMDDLMRMARRVVMINRGRIAFDGAFEALAQSGQLRRITVTARTCPELPGAQLVSSEGERHTFEVDTQATDMRSIMSALSRQDVDDIESARAPIEDVIARLYAQWSGAPHDATK</sequence>
<dbReference type="InterPro" id="IPR003593">
    <property type="entry name" value="AAA+_ATPase"/>
</dbReference>
<reference evidence="5" key="2">
    <citation type="journal article" date="2021" name="PeerJ">
        <title>Extensive microbial diversity within the chicken gut microbiome revealed by metagenomics and culture.</title>
        <authorList>
            <person name="Gilroy R."/>
            <person name="Ravi A."/>
            <person name="Getino M."/>
            <person name="Pursley I."/>
            <person name="Horton D.L."/>
            <person name="Alikhan N.F."/>
            <person name="Baker D."/>
            <person name="Gharbi K."/>
            <person name="Hall N."/>
            <person name="Watson M."/>
            <person name="Adriaenssens E.M."/>
            <person name="Foster-Nyarko E."/>
            <person name="Jarju S."/>
            <person name="Secka A."/>
            <person name="Antonio M."/>
            <person name="Oren A."/>
            <person name="Chaudhuri R.R."/>
            <person name="La Ragione R."/>
            <person name="Hildebrand F."/>
            <person name="Pallen M.J."/>
        </authorList>
    </citation>
    <scope>NUCLEOTIDE SEQUENCE</scope>
    <source>
        <strain evidence="5">ChiSxjej2B14-8506</strain>
    </source>
</reference>
<dbReference type="GO" id="GO:0016887">
    <property type="term" value="F:ATP hydrolysis activity"/>
    <property type="evidence" value="ECO:0007669"/>
    <property type="project" value="InterPro"/>
</dbReference>
<evidence type="ECO:0000256" key="1">
    <source>
        <dbReference type="ARBA" id="ARBA00022448"/>
    </source>
</evidence>
<keyword evidence="3 5" id="KW-0067">ATP-binding</keyword>
<gene>
    <name evidence="5" type="ORF">IAC59_06070</name>
</gene>
<evidence type="ECO:0000256" key="3">
    <source>
        <dbReference type="ARBA" id="ARBA00022840"/>
    </source>
</evidence>
<dbReference type="InterPro" id="IPR003439">
    <property type="entry name" value="ABC_transporter-like_ATP-bd"/>
</dbReference>
<dbReference type="Gene3D" id="3.40.50.300">
    <property type="entry name" value="P-loop containing nucleotide triphosphate hydrolases"/>
    <property type="match status" value="1"/>
</dbReference>